<feature type="binding site" evidence="9">
    <location>
        <position position="123"/>
    </location>
    <ligand>
        <name>Zn(2+)</name>
        <dbReference type="ChEBI" id="CHEBI:29105"/>
        <note>catalytic</note>
    </ligand>
</feature>
<keyword evidence="2 9" id="KW-0690">Ribosome biogenesis</keyword>
<comment type="caution">
    <text evidence="10">The sequence shown here is derived from an EMBL/GenBank/DDBJ whole genome shotgun (WGS) entry which is preliminary data.</text>
</comment>
<dbReference type="PANTHER" id="PTHR46986">
    <property type="entry name" value="ENDORIBONUCLEASE YBEY, CHLOROPLASTIC"/>
    <property type="match status" value="1"/>
</dbReference>
<evidence type="ECO:0000256" key="7">
    <source>
        <dbReference type="ARBA" id="ARBA00022801"/>
    </source>
</evidence>
<keyword evidence="4 9" id="KW-0540">Nuclease</keyword>
<protein>
    <recommendedName>
        <fullName evidence="9">Endoribonuclease YbeY</fullName>
        <ecNumber evidence="9">3.1.-.-</ecNumber>
    </recommendedName>
</protein>
<comment type="similarity">
    <text evidence="1 9">Belongs to the endoribonuclease YbeY family.</text>
</comment>
<reference evidence="10" key="1">
    <citation type="submission" date="2023-07" db="EMBL/GenBank/DDBJ databases">
        <title>Between Cages and Wild: Unraveling the Impact of Captivity on Animal Microbiomes and Antimicrobial Resistance.</title>
        <authorList>
            <person name="Schmartz G.P."/>
            <person name="Rehner J."/>
            <person name="Schuff M.J."/>
            <person name="Becker S.L."/>
            <person name="Kravczyk M."/>
            <person name="Gurevich A."/>
            <person name="Francke R."/>
            <person name="Mueller R."/>
            <person name="Keller V."/>
            <person name="Keller A."/>
        </authorList>
    </citation>
    <scope>NUCLEOTIDE SEQUENCE</scope>
    <source>
        <strain evidence="10">S39M_St_73</strain>
    </source>
</reference>
<feature type="binding site" evidence="9">
    <location>
        <position position="133"/>
    </location>
    <ligand>
        <name>Zn(2+)</name>
        <dbReference type="ChEBI" id="CHEBI:29105"/>
        <note>catalytic</note>
    </ligand>
</feature>
<keyword evidence="11" id="KW-1185">Reference proteome</keyword>
<keyword evidence="7 9" id="KW-0378">Hydrolase</keyword>
<dbReference type="PANTHER" id="PTHR46986:SF1">
    <property type="entry name" value="ENDORIBONUCLEASE YBEY, CHLOROPLASTIC"/>
    <property type="match status" value="1"/>
</dbReference>
<gene>
    <name evidence="9 10" type="primary">ybeY</name>
    <name evidence="10" type="ORF">Q4F26_00430</name>
</gene>
<keyword evidence="6 9" id="KW-0255">Endonuclease</keyword>
<evidence type="ECO:0000256" key="2">
    <source>
        <dbReference type="ARBA" id="ARBA00022517"/>
    </source>
</evidence>
<dbReference type="AlphaFoldDB" id="A0AA43UBJ8"/>
<dbReference type="EMBL" id="JAUNQW010000001">
    <property type="protein sequence ID" value="MDO5456785.1"/>
    <property type="molecule type" value="Genomic_DNA"/>
</dbReference>
<feature type="binding site" evidence="9">
    <location>
        <position position="127"/>
    </location>
    <ligand>
        <name>Zn(2+)</name>
        <dbReference type="ChEBI" id="CHEBI:29105"/>
        <note>catalytic</note>
    </ligand>
</feature>
<dbReference type="InterPro" id="IPR002036">
    <property type="entry name" value="YbeY"/>
</dbReference>
<dbReference type="SUPFAM" id="SSF55486">
    <property type="entry name" value="Metalloproteases ('zincins'), catalytic domain"/>
    <property type="match status" value="1"/>
</dbReference>
<keyword evidence="5 9" id="KW-0479">Metal-binding</keyword>
<dbReference type="NCBIfam" id="TIGR00043">
    <property type="entry name" value="rRNA maturation RNase YbeY"/>
    <property type="match status" value="1"/>
</dbReference>
<dbReference type="PROSITE" id="PS01306">
    <property type="entry name" value="UPF0054"/>
    <property type="match status" value="1"/>
</dbReference>
<evidence type="ECO:0000256" key="1">
    <source>
        <dbReference type="ARBA" id="ARBA00010875"/>
    </source>
</evidence>
<proteinExistence type="inferred from homology"/>
<dbReference type="GO" id="GO:0008270">
    <property type="term" value="F:zinc ion binding"/>
    <property type="evidence" value="ECO:0007669"/>
    <property type="project" value="UniProtKB-UniRule"/>
</dbReference>
<dbReference type="InterPro" id="IPR023091">
    <property type="entry name" value="MetalPrtase_cat_dom_sf_prd"/>
</dbReference>
<sequence length="157" mass="18161">MQIELYDEEKFLDTAQEELILNILQYAGGVLKIEDQAEMSVTLVDNDEIQAINKEYRSKDRPTDVISFAIEDESDNDDYSLDLRQFGIPRQLGDIIISFDQLKEQAHSYGHSLERELGFLCVHGFLHLNGYDHQNEADEKRMFSLQESILEGFGLER</sequence>
<evidence type="ECO:0000256" key="8">
    <source>
        <dbReference type="ARBA" id="ARBA00022833"/>
    </source>
</evidence>
<evidence type="ECO:0000256" key="9">
    <source>
        <dbReference type="HAMAP-Rule" id="MF_00009"/>
    </source>
</evidence>
<keyword evidence="3 9" id="KW-0698">rRNA processing</keyword>
<dbReference type="InterPro" id="IPR020549">
    <property type="entry name" value="YbeY_CS"/>
</dbReference>
<accession>A0AA43UBJ8</accession>
<keyword evidence="8 9" id="KW-0862">Zinc</keyword>
<comment type="function">
    <text evidence="9">Single strand-specific metallo-endoribonuclease involved in late-stage 70S ribosome quality control and in maturation of the 3' terminus of the 16S rRNA.</text>
</comment>
<dbReference type="GO" id="GO:0006364">
    <property type="term" value="P:rRNA processing"/>
    <property type="evidence" value="ECO:0007669"/>
    <property type="project" value="UniProtKB-UniRule"/>
</dbReference>
<evidence type="ECO:0000256" key="5">
    <source>
        <dbReference type="ARBA" id="ARBA00022723"/>
    </source>
</evidence>
<dbReference type="Proteomes" id="UP001171751">
    <property type="component" value="Unassembled WGS sequence"/>
</dbReference>
<evidence type="ECO:0000256" key="6">
    <source>
        <dbReference type="ARBA" id="ARBA00022759"/>
    </source>
</evidence>
<dbReference type="EC" id="3.1.-.-" evidence="9"/>
<comment type="cofactor">
    <cofactor evidence="9">
        <name>Zn(2+)</name>
        <dbReference type="ChEBI" id="CHEBI:29105"/>
    </cofactor>
    <text evidence="9">Binds 1 zinc ion.</text>
</comment>
<evidence type="ECO:0000256" key="4">
    <source>
        <dbReference type="ARBA" id="ARBA00022722"/>
    </source>
</evidence>
<name>A0AA43UBJ8_9LACT</name>
<dbReference type="GO" id="GO:0005737">
    <property type="term" value="C:cytoplasm"/>
    <property type="evidence" value="ECO:0007669"/>
    <property type="project" value="UniProtKB-SubCell"/>
</dbReference>
<dbReference type="Gene3D" id="3.40.390.30">
    <property type="entry name" value="Metalloproteases ('zincins'), catalytic domain"/>
    <property type="match status" value="1"/>
</dbReference>
<keyword evidence="9" id="KW-0963">Cytoplasm</keyword>
<comment type="subcellular location">
    <subcellularLocation>
        <location evidence="9">Cytoplasm</location>
    </subcellularLocation>
</comment>
<dbReference type="GO" id="GO:0004222">
    <property type="term" value="F:metalloendopeptidase activity"/>
    <property type="evidence" value="ECO:0007669"/>
    <property type="project" value="InterPro"/>
</dbReference>
<dbReference type="GO" id="GO:0004521">
    <property type="term" value="F:RNA endonuclease activity"/>
    <property type="evidence" value="ECO:0007669"/>
    <property type="project" value="UniProtKB-UniRule"/>
</dbReference>
<evidence type="ECO:0000313" key="10">
    <source>
        <dbReference type="EMBL" id="MDO5456785.1"/>
    </source>
</evidence>
<organism evidence="10 11">
    <name type="scientific">Atopococcus tabaci</name>
    <dbReference type="NCBI Taxonomy" id="269774"/>
    <lineage>
        <taxon>Bacteria</taxon>
        <taxon>Bacillati</taxon>
        <taxon>Bacillota</taxon>
        <taxon>Bacilli</taxon>
        <taxon>Lactobacillales</taxon>
        <taxon>Carnobacteriaceae</taxon>
        <taxon>Atopococcus</taxon>
    </lineage>
</organism>
<dbReference type="Pfam" id="PF02130">
    <property type="entry name" value="YbeY"/>
    <property type="match status" value="1"/>
</dbReference>
<evidence type="ECO:0000313" key="11">
    <source>
        <dbReference type="Proteomes" id="UP001171751"/>
    </source>
</evidence>
<dbReference type="HAMAP" id="MF_00009">
    <property type="entry name" value="Endoribonucl_YbeY"/>
    <property type="match status" value="1"/>
</dbReference>
<evidence type="ECO:0000256" key="3">
    <source>
        <dbReference type="ARBA" id="ARBA00022552"/>
    </source>
</evidence>